<dbReference type="InterPro" id="IPR025669">
    <property type="entry name" value="AAA_dom"/>
</dbReference>
<dbReference type="AlphaFoldDB" id="A0A9D1UAZ8"/>
<dbReference type="InterPro" id="IPR050678">
    <property type="entry name" value="DNA_Partitioning_ATPase"/>
</dbReference>
<comment type="caution">
    <text evidence="2">The sequence shown here is derived from an EMBL/GenBank/DDBJ whole genome shotgun (WGS) entry which is preliminary data.</text>
</comment>
<protein>
    <submittedName>
        <fullName evidence="2">AAA family ATPase</fullName>
    </submittedName>
</protein>
<reference evidence="2" key="1">
    <citation type="journal article" date="2021" name="PeerJ">
        <title>Extensive microbial diversity within the chicken gut microbiome revealed by metagenomics and culture.</title>
        <authorList>
            <person name="Gilroy R."/>
            <person name="Ravi A."/>
            <person name="Getino M."/>
            <person name="Pursley I."/>
            <person name="Horton D.L."/>
            <person name="Alikhan N.F."/>
            <person name="Baker D."/>
            <person name="Gharbi K."/>
            <person name="Hall N."/>
            <person name="Watson M."/>
            <person name="Adriaenssens E.M."/>
            <person name="Foster-Nyarko E."/>
            <person name="Jarju S."/>
            <person name="Secka A."/>
            <person name="Antonio M."/>
            <person name="Oren A."/>
            <person name="Chaudhuri R.R."/>
            <person name="La Ragione R."/>
            <person name="Hildebrand F."/>
            <person name="Pallen M.J."/>
        </authorList>
    </citation>
    <scope>NUCLEOTIDE SEQUENCE</scope>
    <source>
        <strain evidence="2">CHK195-6426</strain>
    </source>
</reference>
<accession>A0A9D1UAZ8</accession>
<proteinExistence type="predicted"/>
<dbReference type="PANTHER" id="PTHR13696:SF99">
    <property type="entry name" value="COBYRINIC ACID AC-DIAMIDE SYNTHASE"/>
    <property type="match status" value="1"/>
</dbReference>
<dbReference type="Proteomes" id="UP000824265">
    <property type="component" value="Unassembled WGS sequence"/>
</dbReference>
<feature type="domain" description="AAA" evidence="1">
    <location>
        <begin position="6"/>
        <end position="180"/>
    </location>
</feature>
<sequence length="268" mass="30057">MGKKTRILAFANNKGGSGKTTTCANVGYSLSLLGKKVLLIDGDMQMNLSLSFFSEEEVLKLASGEKNLYYGVKKQEDLSDYRITTPYENLDLIPSSTLMSGIEYELFTKWQREMILKNCLAGIRESCEYDYILIDAPPTLGGWVINILCASDGVILPVEASPWGLFGVANMFEFLEDVKKIAPGLALLGVVITKLDARKNYGRQTLEALKAFEEVSVFSTVIRVDSEIEWAQDNSRPVYAYKKSARSALEYMELAKEVDNYARRIRQH</sequence>
<evidence type="ECO:0000313" key="2">
    <source>
        <dbReference type="EMBL" id="HIW81177.1"/>
    </source>
</evidence>
<dbReference type="InterPro" id="IPR027417">
    <property type="entry name" value="P-loop_NTPase"/>
</dbReference>
<dbReference type="CDD" id="cd02042">
    <property type="entry name" value="ParAB_family"/>
    <property type="match status" value="1"/>
</dbReference>
<dbReference type="Pfam" id="PF13614">
    <property type="entry name" value="AAA_31"/>
    <property type="match status" value="1"/>
</dbReference>
<evidence type="ECO:0000313" key="3">
    <source>
        <dbReference type="Proteomes" id="UP000824265"/>
    </source>
</evidence>
<dbReference type="EMBL" id="DXGH01000036">
    <property type="protein sequence ID" value="HIW81177.1"/>
    <property type="molecule type" value="Genomic_DNA"/>
</dbReference>
<gene>
    <name evidence="2" type="ORF">H9742_06545</name>
</gene>
<reference evidence="2" key="2">
    <citation type="submission" date="2021-04" db="EMBL/GenBank/DDBJ databases">
        <authorList>
            <person name="Gilroy R."/>
        </authorList>
    </citation>
    <scope>NUCLEOTIDE SEQUENCE</scope>
    <source>
        <strain evidence="2">CHK195-6426</strain>
    </source>
</reference>
<evidence type="ECO:0000259" key="1">
    <source>
        <dbReference type="Pfam" id="PF13614"/>
    </source>
</evidence>
<dbReference type="Gene3D" id="3.40.50.300">
    <property type="entry name" value="P-loop containing nucleotide triphosphate hydrolases"/>
    <property type="match status" value="1"/>
</dbReference>
<dbReference type="PANTHER" id="PTHR13696">
    <property type="entry name" value="P-LOOP CONTAINING NUCLEOSIDE TRIPHOSPHATE HYDROLASE"/>
    <property type="match status" value="1"/>
</dbReference>
<name>A0A9D1UAZ8_9FIRM</name>
<dbReference type="SUPFAM" id="SSF52540">
    <property type="entry name" value="P-loop containing nucleoside triphosphate hydrolases"/>
    <property type="match status" value="1"/>
</dbReference>
<organism evidence="2 3">
    <name type="scientific">Candidatus Acetatifactor stercoripullorum</name>
    <dbReference type="NCBI Taxonomy" id="2838414"/>
    <lineage>
        <taxon>Bacteria</taxon>
        <taxon>Bacillati</taxon>
        <taxon>Bacillota</taxon>
        <taxon>Clostridia</taxon>
        <taxon>Lachnospirales</taxon>
        <taxon>Lachnospiraceae</taxon>
        <taxon>Acetatifactor</taxon>
    </lineage>
</organism>